<feature type="signal peptide" evidence="1">
    <location>
        <begin position="1"/>
        <end position="18"/>
    </location>
</feature>
<name>A0ABU0TD86_9FLAO</name>
<dbReference type="Proteomes" id="UP001225072">
    <property type="component" value="Unassembled WGS sequence"/>
</dbReference>
<keyword evidence="3" id="KW-1185">Reference proteome</keyword>
<evidence type="ECO:0000313" key="2">
    <source>
        <dbReference type="EMBL" id="MDQ1095040.1"/>
    </source>
</evidence>
<comment type="caution">
    <text evidence="2">The sequence shown here is derived from an EMBL/GenBank/DDBJ whole genome shotgun (WGS) entry which is preliminary data.</text>
</comment>
<proteinExistence type="predicted"/>
<accession>A0ABU0TD86</accession>
<dbReference type="EMBL" id="JAUTAL010000001">
    <property type="protein sequence ID" value="MDQ1095040.1"/>
    <property type="molecule type" value="Genomic_DNA"/>
</dbReference>
<keyword evidence="1" id="KW-0732">Signal</keyword>
<sequence>MKKTFILSLALMSALAFGQNKKFVYGDNFEYNSKYEKDIKLVLCDDYNQYVFSDINEDGYSTYPHKKIIIRKLDQNGNLIDTYIKDYANKTNGVLHNYLGSAEIGKDQFVVFTEELENRNNRKEIFQHVFNRKDNNFTTTSIAKLFTEGGMKQGTTYMRFSQNGKYAAIINDRSVSKKTANTIDNIVIDLSTLSKKWDKEITLDTDYMEADAAVTNSGRILILRKSTGWKESSKLVYVSAQGEQDIPLKEKLILKTLTPVSINDQDYLVSFGYFTGVRINQSNFGDMAFINLQNGNIVMSEFPQYRSNTTMSGVEISAVQANNGKTYLFGYDINKTMPPSTPSNRFPDPIISYGPGQWFTLNSDGTAVSTSATPYGKIGYFMKDNTGYFFANEDNLQPYAIGNVVTDKKKAINLYNNSENGQRSGSPVLTSIKYIPESDRVIYLRKSGEGKLNVKSAYNWNQ</sequence>
<evidence type="ECO:0000256" key="1">
    <source>
        <dbReference type="SAM" id="SignalP"/>
    </source>
</evidence>
<dbReference type="RefSeq" id="WP_307445440.1">
    <property type="nucleotide sequence ID" value="NZ_JAUTAL010000001.1"/>
</dbReference>
<organism evidence="2 3">
    <name type="scientific">Chryseobacterium camelliae</name>
    <dbReference type="NCBI Taxonomy" id="1265445"/>
    <lineage>
        <taxon>Bacteria</taxon>
        <taxon>Pseudomonadati</taxon>
        <taxon>Bacteroidota</taxon>
        <taxon>Flavobacteriia</taxon>
        <taxon>Flavobacteriales</taxon>
        <taxon>Weeksellaceae</taxon>
        <taxon>Chryseobacterium group</taxon>
        <taxon>Chryseobacterium</taxon>
    </lineage>
</organism>
<feature type="chain" id="PRO_5046038753" evidence="1">
    <location>
        <begin position="19"/>
        <end position="462"/>
    </location>
</feature>
<reference evidence="2 3" key="1">
    <citation type="submission" date="2023-07" db="EMBL/GenBank/DDBJ databases">
        <title>Functional and genomic diversity of the sorghum phyllosphere microbiome.</title>
        <authorList>
            <person name="Shade A."/>
        </authorList>
    </citation>
    <scope>NUCLEOTIDE SEQUENCE [LARGE SCALE GENOMIC DNA]</scope>
    <source>
        <strain evidence="2 3">SORGH_AS_1064</strain>
    </source>
</reference>
<protein>
    <submittedName>
        <fullName evidence="2">Uncharacterized protein</fullName>
    </submittedName>
</protein>
<gene>
    <name evidence="2" type="ORF">QE404_000187</name>
</gene>
<evidence type="ECO:0000313" key="3">
    <source>
        <dbReference type="Proteomes" id="UP001225072"/>
    </source>
</evidence>